<dbReference type="RefSeq" id="WP_013725408.1">
    <property type="nucleotide sequence ID" value="NZ_LGVO01000042.1"/>
</dbReference>
<dbReference type="OrthoDB" id="9815272at2"/>
<comment type="caution">
    <text evidence="1">The sequence shown here is derived from an EMBL/GenBank/DDBJ whole genome shotgun (WGS) entry which is preliminary data.</text>
</comment>
<reference evidence="1 2" key="1">
    <citation type="submission" date="2015-07" db="EMBL/GenBank/DDBJ databases">
        <title>Draft genome sequences of 17 French Clostridium botulinum group III.</title>
        <authorList>
            <person name="Woudstra C."/>
            <person name="Le Marechal C."/>
            <person name="Souillard R."/>
            <person name="Bayon-Auboyer M.-H."/>
            <person name="Dessouter D."/>
            <person name="Fach P."/>
        </authorList>
    </citation>
    <scope>NUCLEOTIDE SEQUENCE [LARGE SCALE GENOMIC DNA]</scope>
    <source>
        <strain evidence="1 2">12LNRI-CD</strain>
    </source>
</reference>
<accession>A0A9Q1ZAV3</accession>
<protein>
    <submittedName>
        <fullName evidence="1">Uncharacterized protein</fullName>
    </submittedName>
</protein>
<dbReference type="Proteomes" id="UP000037540">
    <property type="component" value="Unassembled WGS sequence"/>
</dbReference>
<dbReference type="AlphaFoldDB" id="A0A9Q1ZAV3"/>
<dbReference type="EMBL" id="LGVR01000045">
    <property type="protein sequence ID" value="KOA86637.1"/>
    <property type="molecule type" value="Genomic_DNA"/>
</dbReference>
<organism evidence="1 2">
    <name type="scientific">Clostridium botulinum</name>
    <dbReference type="NCBI Taxonomy" id="1491"/>
    <lineage>
        <taxon>Bacteria</taxon>
        <taxon>Bacillati</taxon>
        <taxon>Bacillota</taxon>
        <taxon>Clostridia</taxon>
        <taxon>Eubacteriales</taxon>
        <taxon>Clostridiaceae</taxon>
        <taxon>Clostridium</taxon>
    </lineage>
</organism>
<evidence type="ECO:0000313" key="2">
    <source>
        <dbReference type="Proteomes" id="UP000037540"/>
    </source>
</evidence>
<name>A0A9Q1ZAV3_CLOBO</name>
<sequence>MNISELEICEVLLDGSGFSAGKLRIYKYFCKEHTIEEYKKFLKNEYGIGGWSGALKNAEYSSVDHYAKGIKILKKDIKFNVIADIFLKWNKVAIMIKRLVNQNIYLSQKEKVEFNIKDEPENLVIEKDRKNVITEQLSML</sequence>
<proteinExistence type="predicted"/>
<evidence type="ECO:0000313" key="1">
    <source>
        <dbReference type="EMBL" id="KOA86637.1"/>
    </source>
</evidence>
<gene>
    <name evidence="1" type="ORF">ADU74_08340</name>
</gene>